<dbReference type="VEuPathDB" id="FungiDB:KRP23_7416"/>
<feature type="compositionally biased region" description="Polar residues" evidence="1">
    <location>
        <begin position="90"/>
        <end position="99"/>
    </location>
</feature>
<accession>H3GP79</accession>
<dbReference type="Proteomes" id="UP000005238">
    <property type="component" value="Unassembled WGS sequence"/>
</dbReference>
<dbReference type="VEuPathDB" id="FungiDB:KRP22_4467"/>
<sequence>MYLGEDEEEAESEMYTRGEQNEDGDVYVAVVRYHLVLRDIKPVYKKKFGKELSVAGVTKMLRTTLGPVSSAQLNTRTAVLRHPSARVSVPNKSSASERQSIGIVSRRVSAAAGPNARRPPPGPRTSINRSVCGPPSQHVRLALFRVGPRRQPPVVIHVRVAAAAR</sequence>
<name>H3GP79_PHYRM</name>
<dbReference type="STRING" id="164328.H3GP79"/>
<dbReference type="HOGENOM" id="CLU_1614086_0_0_1"/>
<dbReference type="EnsemblProtists" id="Phyra78476">
    <property type="protein sequence ID" value="Phyra78476"/>
    <property type="gene ID" value="Phyra78476"/>
</dbReference>
<protein>
    <submittedName>
        <fullName evidence="2">Uncharacterized protein</fullName>
    </submittedName>
</protein>
<evidence type="ECO:0000313" key="3">
    <source>
        <dbReference type="Proteomes" id="UP000005238"/>
    </source>
</evidence>
<feature type="region of interest" description="Disordered" evidence="1">
    <location>
        <begin position="85"/>
        <end position="133"/>
    </location>
</feature>
<evidence type="ECO:0000256" key="1">
    <source>
        <dbReference type="SAM" id="MobiDB-lite"/>
    </source>
</evidence>
<reference evidence="3" key="1">
    <citation type="journal article" date="2006" name="Science">
        <title>Phytophthora genome sequences uncover evolutionary origins and mechanisms of pathogenesis.</title>
        <authorList>
            <person name="Tyler B.M."/>
            <person name="Tripathy S."/>
            <person name="Zhang X."/>
            <person name="Dehal P."/>
            <person name="Jiang R.H."/>
            <person name="Aerts A."/>
            <person name="Arredondo F.D."/>
            <person name="Baxter L."/>
            <person name="Bensasson D."/>
            <person name="Beynon J.L."/>
            <person name="Chapman J."/>
            <person name="Damasceno C.M."/>
            <person name="Dorrance A.E."/>
            <person name="Dou D."/>
            <person name="Dickerman A.W."/>
            <person name="Dubchak I.L."/>
            <person name="Garbelotto M."/>
            <person name="Gijzen M."/>
            <person name="Gordon S.G."/>
            <person name="Govers F."/>
            <person name="Grunwald N.J."/>
            <person name="Huang W."/>
            <person name="Ivors K.L."/>
            <person name="Jones R.W."/>
            <person name="Kamoun S."/>
            <person name="Krampis K."/>
            <person name="Lamour K.H."/>
            <person name="Lee M.K."/>
            <person name="McDonald W.H."/>
            <person name="Medina M."/>
            <person name="Meijer H.J."/>
            <person name="Nordberg E.K."/>
            <person name="Maclean D.J."/>
            <person name="Ospina-Giraldo M.D."/>
            <person name="Morris P.F."/>
            <person name="Phuntumart V."/>
            <person name="Putnam N.H."/>
            <person name="Rash S."/>
            <person name="Rose J.K."/>
            <person name="Sakihama Y."/>
            <person name="Salamov A.A."/>
            <person name="Savidor A."/>
            <person name="Scheuring C.F."/>
            <person name="Smith B.M."/>
            <person name="Sobral B.W."/>
            <person name="Terry A."/>
            <person name="Torto-Alalibo T.A."/>
            <person name="Win J."/>
            <person name="Xu Z."/>
            <person name="Zhang H."/>
            <person name="Grigoriev I.V."/>
            <person name="Rokhsar D.S."/>
            <person name="Boore J.L."/>
        </authorList>
    </citation>
    <scope>NUCLEOTIDE SEQUENCE [LARGE SCALE GENOMIC DNA]</scope>
    <source>
        <strain evidence="3">Pr102</strain>
    </source>
</reference>
<dbReference type="AlphaFoldDB" id="H3GP79"/>
<keyword evidence="3" id="KW-1185">Reference proteome</keyword>
<dbReference type="InParanoid" id="H3GP79"/>
<dbReference type="EMBL" id="DS566029">
    <property type="status" value="NOT_ANNOTATED_CDS"/>
    <property type="molecule type" value="Genomic_DNA"/>
</dbReference>
<evidence type="ECO:0000313" key="2">
    <source>
        <dbReference type="EnsemblProtists" id="Phyra78476"/>
    </source>
</evidence>
<organism evidence="2 3">
    <name type="scientific">Phytophthora ramorum</name>
    <name type="common">Sudden oak death agent</name>
    <dbReference type="NCBI Taxonomy" id="164328"/>
    <lineage>
        <taxon>Eukaryota</taxon>
        <taxon>Sar</taxon>
        <taxon>Stramenopiles</taxon>
        <taxon>Oomycota</taxon>
        <taxon>Peronosporomycetes</taxon>
        <taxon>Peronosporales</taxon>
        <taxon>Peronosporaceae</taxon>
        <taxon>Phytophthora</taxon>
    </lineage>
</organism>
<proteinExistence type="predicted"/>
<reference evidence="2" key="2">
    <citation type="submission" date="2015-06" db="UniProtKB">
        <authorList>
            <consortium name="EnsemblProtists"/>
        </authorList>
    </citation>
    <scope>IDENTIFICATION</scope>
    <source>
        <strain evidence="2">Pr102</strain>
    </source>
</reference>